<dbReference type="AlphaFoldDB" id="A0A7M4DJ77"/>
<gene>
    <name evidence="2" type="ORF">HALOF300_02183</name>
</gene>
<evidence type="ECO:0000313" key="2">
    <source>
        <dbReference type="EMBL" id="VZO37079.1"/>
    </source>
</evidence>
<evidence type="ECO:0000256" key="1">
    <source>
        <dbReference type="SAM" id="MobiDB-lite"/>
    </source>
</evidence>
<dbReference type="Proteomes" id="UP000419743">
    <property type="component" value="Unassembled WGS sequence"/>
</dbReference>
<proteinExistence type="predicted"/>
<organism evidence="2 3">
    <name type="scientific">Occultella aeris</name>
    <dbReference type="NCBI Taxonomy" id="2761496"/>
    <lineage>
        <taxon>Bacteria</taxon>
        <taxon>Bacillati</taxon>
        <taxon>Actinomycetota</taxon>
        <taxon>Actinomycetes</taxon>
        <taxon>Micrococcales</taxon>
        <taxon>Ruaniaceae</taxon>
        <taxon>Occultella</taxon>
    </lineage>
</organism>
<feature type="region of interest" description="Disordered" evidence="1">
    <location>
        <begin position="1"/>
        <end position="54"/>
    </location>
</feature>
<dbReference type="EMBL" id="CACRYJ010000030">
    <property type="protein sequence ID" value="VZO37079.1"/>
    <property type="molecule type" value="Genomic_DNA"/>
</dbReference>
<evidence type="ECO:0000313" key="3">
    <source>
        <dbReference type="Proteomes" id="UP000419743"/>
    </source>
</evidence>
<comment type="caution">
    <text evidence="2">The sequence shown here is derived from an EMBL/GenBank/DDBJ whole genome shotgun (WGS) entry which is preliminary data.</text>
</comment>
<sequence>MKALSPAKDERPTAGAVGRSWWAPQGRFDLDQSAEPADRAESTVAGVWAETGEA</sequence>
<name>A0A7M4DJ77_9MICO</name>
<keyword evidence="3" id="KW-1185">Reference proteome</keyword>
<protein>
    <submittedName>
        <fullName evidence="2">Uncharacterized protein</fullName>
    </submittedName>
</protein>
<reference evidence="2 3" key="1">
    <citation type="submission" date="2019-11" db="EMBL/GenBank/DDBJ databases">
        <authorList>
            <person name="Criscuolo A."/>
        </authorList>
    </citation>
    <scope>NUCLEOTIDE SEQUENCE [LARGE SCALE GENOMIC DNA]</scope>
    <source>
        <strain evidence="2">CIP111667</strain>
    </source>
</reference>
<accession>A0A7M4DJ77</accession>